<dbReference type="PANTHER" id="PTHR46558">
    <property type="entry name" value="TRACRIPTIONAL REGULATORY PROTEIN-RELATED-RELATED"/>
    <property type="match status" value="1"/>
</dbReference>
<dbReference type="SUPFAM" id="SSF47413">
    <property type="entry name" value="lambda repressor-like DNA-binding domains"/>
    <property type="match status" value="1"/>
</dbReference>
<evidence type="ECO:0000256" key="1">
    <source>
        <dbReference type="ARBA" id="ARBA00023125"/>
    </source>
</evidence>
<name>A0ABS2FX00_9FIRM</name>
<feature type="domain" description="HTH cro/C1-type" evidence="2">
    <location>
        <begin position="11"/>
        <end position="65"/>
    </location>
</feature>
<evidence type="ECO:0000313" key="3">
    <source>
        <dbReference type="EMBL" id="MBM6851858.1"/>
    </source>
</evidence>
<evidence type="ECO:0000259" key="2">
    <source>
        <dbReference type="PROSITE" id="PS50943"/>
    </source>
</evidence>
<accession>A0ABS2FX00</accession>
<gene>
    <name evidence="3" type="ORF">H9X91_10475</name>
</gene>
<dbReference type="CDD" id="cd00093">
    <property type="entry name" value="HTH_XRE"/>
    <property type="match status" value="1"/>
</dbReference>
<sequence length="73" mass="8551">METLKIFGQRLRTLREEKHLRQADMAEALQITLVHYQRMEYGKVNIPSLTLCCLADYFGVTTDYLLGRSEQRS</sequence>
<comment type="caution">
    <text evidence="3">The sequence shown here is derived from an EMBL/GenBank/DDBJ whole genome shotgun (WGS) entry which is preliminary data.</text>
</comment>
<keyword evidence="4" id="KW-1185">Reference proteome</keyword>
<reference evidence="3 4" key="1">
    <citation type="journal article" date="2021" name="Sci. Rep.">
        <title>The distribution of antibiotic resistance genes in chicken gut microbiota commensals.</title>
        <authorList>
            <person name="Juricova H."/>
            <person name="Matiasovicova J."/>
            <person name="Kubasova T."/>
            <person name="Cejkova D."/>
            <person name="Rychlik I."/>
        </authorList>
    </citation>
    <scope>NUCLEOTIDE SEQUENCE [LARGE SCALE GENOMIC DNA]</scope>
    <source>
        <strain evidence="3 4">An411</strain>
    </source>
</reference>
<dbReference type="Proteomes" id="UP000719500">
    <property type="component" value="Unassembled WGS sequence"/>
</dbReference>
<organism evidence="3 4">
    <name type="scientific">Oscillibacter valericigenes</name>
    <dbReference type="NCBI Taxonomy" id="351091"/>
    <lineage>
        <taxon>Bacteria</taxon>
        <taxon>Bacillati</taxon>
        <taxon>Bacillota</taxon>
        <taxon>Clostridia</taxon>
        <taxon>Eubacteriales</taxon>
        <taxon>Oscillospiraceae</taxon>
        <taxon>Oscillibacter</taxon>
    </lineage>
</organism>
<dbReference type="PANTHER" id="PTHR46558:SF11">
    <property type="entry name" value="HTH-TYPE TRANSCRIPTIONAL REGULATOR XRE"/>
    <property type="match status" value="1"/>
</dbReference>
<evidence type="ECO:0000313" key="4">
    <source>
        <dbReference type="Proteomes" id="UP000719500"/>
    </source>
</evidence>
<dbReference type="Gene3D" id="1.10.260.40">
    <property type="entry name" value="lambda repressor-like DNA-binding domains"/>
    <property type="match status" value="1"/>
</dbReference>
<dbReference type="EMBL" id="JACSNX010000018">
    <property type="protein sequence ID" value="MBM6851858.1"/>
    <property type="molecule type" value="Genomic_DNA"/>
</dbReference>
<protein>
    <submittedName>
        <fullName evidence="3">Helix-turn-helix transcriptional regulator</fullName>
    </submittedName>
</protein>
<dbReference type="InterPro" id="IPR010982">
    <property type="entry name" value="Lambda_DNA-bd_dom_sf"/>
</dbReference>
<proteinExistence type="predicted"/>
<dbReference type="RefSeq" id="WP_204804897.1">
    <property type="nucleotide sequence ID" value="NZ_JACSNS010000022.1"/>
</dbReference>
<dbReference type="InterPro" id="IPR001387">
    <property type="entry name" value="Cro/C1-type_HTH"/>
</dbReference>
<dbReference type="Pfam" id="PF13560">
    <property type="entry name" value="HTH_31"/>
    <property type="match status" value="1"/>
</dbReference>
<dbReference type="SMART" id="SM00530">
    <property type="entry name" value="HTH_XRE"/>
    <property type="match status" value="1"/>
</dbReference>
<keyword evidence="1" id="KW-0238">DNA-binding</keyword>
<dbReference type="PROSITE" id="PS50943">
    <property type="entry name" value="HTH_CROC1"/>
    <property type="match status" value="1"/>
</dbReference>